<evidence type="ECO:0000313" key="4">
    <source>
        <dbReference type="Proteomes" id="UP000476332"/>
    </source>
</evidence>
<feature type="region of interest" description="Disordered" evidence="2">
    <location>
        <begin position="81"/>
        <end position="100"/>
    </location>
</feature>
<evidence type="ECO:0008006" key="5">
    <source>
        <dbReference type="Google" id="ProtNLM"/>
    </source>
</evidence>
<reference evidence="3 4" key="1">
    <citation type="submission" date="2020-01" db="EMBL/GenBank/DDBJ databases">
        <title>Genomes of bacteria type strains.</title>
        <authorList>
            <person name="Chen J."/>
            <person name="Zhu S."/>
            <person name="Chen J."/>
        </authorList>
    </citation>
    <scope>NUCLEOTIDE SEQUENCE [LARGE SCALE GENOMIC DNA]</scope>
    <source>
        <strain evidence="3 4">KCTC 52919</strain>
    </source>
</reference>
<dbReference type="GO" id="GO:0015074">
    <property type="term" value="P:DNA integration"/>
    <property type="evidence" value="ECO:0007669"/>
    <property type="project" value="InterPro"/>
</dbReference>
<dbReference type="SUPFAM" id="SSF56349">
    <property type="entry name" value="DNA breaking-rejoining enzymes"/>
    <property type="match status" value="1"/>
</dbReference>
<organism evidence="3 4">
    <name type="scientific">Aurantimonas aggregata</name>
    <dbReference type="NCBI Taxonomy" id="2047720"/>
    <lineage>
        <taxon>Bacteria</taxon>
        <taxon>Pseudomonadati</taxon>
        <taxon>Pseudomonadota</taxon>
        <taxon>Alphaproteobacteria</taxon>
        <taxon>Hyphomicrobiales</taxon>
        <taxon>Aurantimonadaceae</taxon>
        <taxon>Aurantimonas</taxon>
    </lineage>
</organism>
<dbReference type="InterPro" id="IPR011010">
    <property type="entry name" value="DNA_brk_join_enz"/>
</dbReference>
<dbReference type="AlphaFoldDB" id="A0A6L9MM78"/>
<dbReference type="EMBL" id="JAAAMJ010000023">
    <property type="protein sequence ID" value="NDV88933.1"/>
    <property type="molecule type" value="Genomic_DNA"/>
</dbReference>
<dbReference type="RefSeq" id="WP_163045787.1">
    <property type="nucleotide sequence ID" value="NZ_JAAAMJ010000023.1"/>
</dbReference>
<evidence type="ECO:0000256" key="2">
    <source>
        <dbReference type="SAM" id="MobiDB-lite"/>
    </source>
</evidence>
<feature type="compositionally biased region" description="Low complexity" evidence="2">
    <location>
        <begin position="10"/>
        <end position="19"/>
    </location>
</feature>
<dbReference type="GO" id="GO:0003677">
    <property type="term" value="F:DNA binding"/>
    <property type="evidence" value="ECO:0007669"/>
    <property type="project" value="InterPro"/>
</dbReference>
<dbReference type="GO" id="GO:0006310">
    <property type="term" value="P:DNA recombination"/>
    <property type="evidence" value="ECO:0007669"/>
    <property type="project" value="UniProtKB-KW"/>
</dbReference>
<evidence type="ECO:0000256" key="1">
    <source>
        <dbReference type="ARBA" id="ARBA00023172"/>
    </source>
</evidence>
<comment type="caution">
    <text evidence="3">The sequence shown here is derived from an EMBL/GenBank/DDBJ whole genome shotgun (WGS) entry which is preliminary data.</text>
</comment>
<dbReference type="Proteomes" id="UP000476332">
    <property type="component" value="Unassembled WGS sequence"/>
</dbReference>
<sequence length="616" mass="68053">MGEGEDGSPRRSSSRGPGPHLVRCGTSYLFQIRLPIELGGGRAAPPIRIGIGARPAGGARRMADILAAAARTEFSRIKARRMSGNDDADNEPQEGLVFPGDDPREVVAEIRGYLKGVKLFVDREPPEPWAEQAAAFAGLRGLVGIAREIEKGPDGNPVIVENVDLLKGKYVDQFAGTAMTPVASAAPTVPAPAAAAEPSLASVPPAAAPAVSSSYRVEVLSRTEPRQFDQDGKVIPAFLLDRRIVVRRASEMPPFSEVSDEYLAARLSASPSKHRDISTARFRRDLFIQLIGDHPVDTYNAADLQAYIHLLSHWPAEEGDRRGDWTARQIIENNRDLHLKPIGLSTFRDGYVGTIGTMMRHKMATLGYSDPFAGAKIRYPETATPKRSAEPLASEKISRLFRTGVEGGLLDEAMLPLLGHLTGRRLGLLIHLQGRDIREKFRNVYVAETSGIVFTGGVWKRVPYKTAASTSYFVLHPFLKEIGFVDWAMEQEEDFLFPEIMRLVDPSKSASSYMQRLFRKAGIEKKSGEVFHSLRGGSIDEMRDEKVDGKIRRIQVGHTVGSDEHEGYGRRSLSEKASRQLNLLPLNPEIDFSMFHGLQFDVMAKRKRTRGRRPKS</sequence>
<keyword evidence="4" id="KW-1185">Reference proteome</keyword>
<gene>
    <name evidence="3" type="ORF">GTW51_19805</name>
</gene>
<proteinExistence type="predicted"/>
<name>A0A6L9MM78_9HYPH</name>
<accession>A0A6L9MM78</accession>
<dbReference type="InterPro" id="IPR013762">
    <property type="entry name" value="Integrase-like_cat_sf"/>
</dbReference>
<evidence type="ECO:0000313" key="3">
    <source>
        <dbReference type="EMBL" id="NDV88933.1"/>
    </source>
</evidence>
<feature type="region of interest" description="Disordered" evidence="2">
    <location>
        <begin position="1"/>
        <end position="20"/>
    </location>
</feature>
<dbReference type="Gene3D" id="1.10.443.10">
    <property type="entry name" value="Intergrase catalytic core"/>
    <property type="match status" value="1"/>
</dbReference>
<keyword evidence="1" id="KW-0233">DNA recombination</keyword>
<protein>
    <recommendedName>
        <fullName evidence="5">Integrase</fullName>
    </recommendedName>
</protein>